<name>A0A1X7BXN7_9RHOB</name>
<protein>
    <submittedName>
        <fullName evidence="3">EamA-like transporter family protein</fullName>
    </submittedName>
</protein>
<sequence>MTALPETLPQPSRRAWAMGLMIISSLGISFGGLVIRSIEAADVWQINFYRSIALVGMVALIMALRHGRAAMIQTRGIGRPGLLAGVMLAGAGICFLQSVTNTTVANTLFMLSAIPFFTAALARIFLGERLMPATMLTMCAAAVGILVMVSGGIGAGSLYGNIMGLLTALCFSCYTIILRRHRGIEMLPALMVSGCIIIVISLALSWGDLAIPLRDILLCFLLGGILSGLANALFIAASKHLVAAELTLFMLLEFALGPVWVWLFIAETPTRATIAGGAIVIGSVAVRAGLELIQNRKRHKRGVQPPL</sequence>
<accession>A0A1X7BXN7</accession>
<dbReference type="PANTHER" id="PTHR22911">
    <property type="entry name" value="ACYL-MALONYL CONDENSING ENZYME-RELATED"/>
    <property type="match status" value="1"/>
</dbReference>
<dbReference type="InterPro" id="IPR000620">
    <property type="entry name" value="EamA_dom"/>
</dbReference>
<evidence type="ECO:0000259" key="2">
    <source>
        <dbReference type="Pfam" id="PF00892"/>
    </source>
</evidence>
<proteinExistence type="predicted"/>
<dbReference type="Proteomes" id="UP000193224">
    <property type="component" value="Unassembled WGS sequence"/>
</dbReference>
<feature type="transmembrane region" description="Helical" evidence="1">
    <location>
        <begin position="246"/>
        <end position="266"/>
    </location>
</feature>
<evidence type="ECO:0000256" key="1">
    <source>
        <dbReference type="SAM" id="Phobius"/>
    </source>
</evidence>
<dbReference type="Pfam" id="PF00892">
    <property type="entry name" value="EamA"/>
    <property type="match status" value="2"/>
</dbReference>
<feature type="transmembrane region" description="Helical" evidence="1">
    <location>
        <begin position="272"/>
        <end position="290"/>
    </location>
</feature>
<dbReference type="InterPro" id="IPR037185">
    <property type="entry name" value="EmrE-like"/>
</dbReference>
<keyword evidence="1" id="KW-1133">Transmembrane helix</keyword>
<dbReference type="OrthoDB" id="8690132at2"/>
<dbReference type="EMBL" id="FWXB01000025">
    <property type="protein sequence ID" value="SMC14368.1"/>
    <property type="molecule type" value="Genomic_DNA"/>
</dbReference>
<keyword evidence="4" id="KW-1185">Reference proteome</keyword>
<feature type="domain" description="EamA" evidence="2">
    <location>
        <begin position="16"/>
        <end position="149"/>
    </location>
</feature>
<organism evidence="3 4">
    <name type="scientific">Roseovarius aestuarii</name>
    <dbReference type="NCBI Taxonomy" id="475083"/>
    <lineage>
        <taxon>Bacteria</taxon>
        <taxon>Pseudomonadati</taxon>
        <taxon>Pseudomonadota</taxon>
        <taxon>Alphaproteobacteria</taxon>
        <taxon>Rhodobacterales</taxon>
        <taxon>Roseobacteraceae</taxon>
        <taxon>Roseovarius</taxon>
    </lineage>
</organism>
<feature type="transmembrane region" description="Helical" evidence="1">
    <location>
        <begin position="213"/>
        <end position="234"/>
    </location>
</feature>
<feature type="domain" description="EamA" evidence="2">
    <location>
        <begin position="159"/>
        <end position="286"/>
    </location>
</feature>
<dbReference type="SUPFAM" id="SSF103481">
    <property type="entry name" value="Multidrug resistance efflux transporter EmrE"/>
    <property type="match status" value="2"/>
</dbReference>
<feature type="transmembrane region" description="Helical" evidence="1">
    <location>
        <begin position="15"/>
        <end position="35"/>
    </location>
</feature>
<gene>
    <name evidence="3" type="ORF">ROA7745_04235</name>
</gene>
<feature type="transmembrane region" description="Helical" evidence="1">
    <location>
        <begin position="133"/>
        <end position="153"/>
    </location>
</feature>
<feature type="transmembrane region" description="Helical" evidence="1">
    <location>
        <begin position="104"/>
        <end position="126"/>
    </location>
</feature>
<dbReference type="AlphaFoldDB" id="A0A1X7BXN7"/>
<dbReference type="RefSeq" id="WP_085802272.1">
    <property type="nucleotide sequence ID" value="NZ_FWXB01000025.1"/>
</dbReference>
<dbReference type="GO" id="GO:0016020">
    <property type="term" value="C:membrane"/>
    <property type="evidence" value="ECO:0007669"/>
    <property type="project" value="InterPro"/>
</dbReference>
<reference evidence="3 4" key="1">
    <citation type="submission" date="2017-03" db="EMBL/GenBank/DDBJ databases">
        <authorList>
            <person name="Afonso C.L."/>
            <person name="Miller P.J."/>
            <person name="Scott M.A."/>
            <person name="Spackman E."/>
            <person name="Goraichik I."/>
            <person name="Dimitrov K.M."/>
            <person name="Suarez D.L."/>
            <person name="Swayne D.E."/>
        </authorList>
    </citation>
    <scope>NUCLEOTIDE SEQUENCE [LARGE SCALE GENOMIC DNA]</scope>
    <source>
        <strain evidence="3 4">CECT 7745</strain>
    </source>
</reference>
<evidence type="ECO:0000313" key="4">
    <source>
        <dbReference type="Proteomes" id="UP000193224"/>
    </source>
</evidence>
<keyword evidence="1" id="KW-0812">Transmembrane</keyword>
<evidence type="ECO:0000313" key="3">
    <source>
        <dbReference type="EMBL" id="SMC14368.1"/>
    </source>
</evidence>
<feature type="transmembrane region" description="Helical" evidence="1">
    <location>
        <begin position="47"/>
        <end position="64"/>
    </location>
</feature>
<feature type="transmembrane region" description="Helical" evidence="1">
    <location>
        <begin position="76"/>
        <end position="98"/>
    </location>
</feature>
<keyword evidence="1" id="KW-0472">Membrane</keyword>
<feature type="transmembrane region" description="Helical" evidence="1">
    <location>
        <begin position="189"/>
        <end position="207"/>
    </location>
</feature>